<dbReference type="InterPro" id="IPR037217">
    <property type="entry name" value="Trp/Indoleamine_2_3_dOase-like"/>
</dbReference>
<feature type="region of interest" description="Disordered" evidence="5">
    <location>
        <begin position="442"/>
        <end position="465"/>
    </location>
</feature>
<gene>
    <name evidence="6" type="ORF">PFICI_14031</name>
</gene>
<evidence type="ECO:0000256" key="5">
    <source>
        <dbReference type="SAM" id="MobiDB-lite"/>
    </source>
</evidence>
<dbReference type="GO" id="GO:0005737">
    <property type="term" value="C:cytoplasm"/>
    <property type="evidence" value="ECO:0007669"/>
    <property type="project" value="TreeGrafter"/>
</dbReference>
<reference evidence="7" key="1">
    <citation type="journal article" date="2015" name="BMC Genomics">
        <title>Genomic and transcriptomic analysis of the endophytic fungus Pestalotiopsis fici reveals its lifestyle and high potential for synthesis of natural products.</title>
        <authorList>
            <person name="Wang X."/>
            <person name="Zhang X."/>
            <person name="Liu L."/>
            <person name="Xiang M."/>
            <person name="Wang W."/>
            <person name="Sun X."/>
            <person name="Che Y."/>
            <person name="Guo L."/>
            <person name="Liu G."/>
            <person name="Guo L."/>
            <person name="Wang C."/>
            <person name="Yin W.B."/>
            <person name="Stadler M."/>
            <person name="Zhang X."/>
            <person name="Liu X."/>
        </authorList>
    </citation>
    <scope>NUCLEOTIDE SEQUENCE [LARGE SCALE GENOMIC DNA]</scope>
    <source>
        <strain evidence="7">W106-1 / CGMCC3.15140</strain>
    </source>
</reference>
<dbReference type="eggNOG" id="ENOG502QV6W">
    <property type="taxonomic scope" value="Eukaryota"/>
</dbReference>
<feature type="binding site" description="proximal binding residue" evidence="4">
    <location>
        <position position="390"/>
    </location>
    <ligand>
        <name>heme b</name>
        <dbReference type="ChEBI" id="CHEBI:60344"/>
    </ligand>
    <ligandPart>
        <name>Fe</name>
        <dbReference type="ChEBI" id="CHEBI:18248"/>
    </ligandPart>
</feature>
<dbReference type="OrthoDB" id="540174at2759"/>
<dbReference type="GO" id="GO:0034354">
    <property type="term" value="P:'de novo' NAD+ biosynthetic process from L-tryptophan"/>
    <property type="evidence" value="ECO:0007669"/>
    <property type="project" value="TreeGrafter"/>
</dbReference>
<dbReference type="HOGENOM" id="CLU_010089_0_1_1"/>
<dbReference type="GO" id="GO:0020037">
    <property type="term" value="F:heme binding"/>
    <property type="evidence" value="ECO:0007669"/>
    <property type="project" value="InterPro"/>
</dbReference>
<dbReference type="GO" id="GO:0046872">
    <property type="term" value="F:metal ion binding"/>
    <property type="evidence" value="ECO:0007669"/>
    <property type="project" value="UniProtKB-KW"/>
</dbReference>
<sequence length="465" mass="51547">MPALIETCVPATSTQETISRKYDVTQNGFLPSSAPLRRLTDPYYALWELLAEKLPELLERKLLRYIVDSSQVLSTDRLQSEEEWRRAYVVLVFLAHGYIWGGDRPSEVLPPQITVPLLKLAEHFDLPPCATYAGLVLWNFETLNNDSDFSDPDNLRAINTFTGTESESWFYMISVALEAQSAWVMPLMVDAIEATHSRDYAKMKKGLEQIIIAIKKMDELLKRMYEKCDPALFYDKIRPFLAGSANMEAAGLPNGVFYDEGDGKGSWRKLMGGSNGQSSLIQFFDVVLGVEHTGGADKASVPKVCPVSGMATEESTSGCPVSAGKEKNMGYHEKVRAYMPEPHRRFLRSLARMGSLQAFASTPQPDAEFEQVKELYQLACKTMGDFRCTHIQVVTKYIIIQARKQPVGETLNLAKASSASDGSDLKGTGGTSLAAFLKQSRDESYEAGRVPDQPAPGVSSEYAVM</sequence>
<dbReference type="GeneID" id="19279044"/>
<dbReference type="EMBL" id="KI912120">
    <property type="protein sequence ID" value="ETS74165.1"/>
    <property type="molecule type" value="Genomic_DNA"/>
</dbReference>
<evidence type="ECO:0000256" key="2">
    <source>
        <dbReference type="ARBA" id="ARBA00022723"/>
    </source>
</evidence>
<dbReference type="InterPro" id="IPR000898">
    <property type="entry name" value="Indolamine_dOase"/>
</dbReference>
<evidence type="ECO:0008006" key="8">
    <source>
        <dbReference type="Google" id="ProtNLM"/>
    </source>
</evidence>
<comment type="similarity">
    <text evidence="1">Belongs to the indoleamine 2,3-dioxygenase family.</text>
</comment>
<evidence type="ECO:0000256" key="4">
    <source>
        <dbReference type="PIRSR" id="PIRSR600898-1"/>
    </source>
</evidence>
<protein>
    <recommendedName>
        <fullName evidence="8">Indoleamine 2,3-dioxygenase</fullName>
    </recommendedName>
</protein>
<dbReference type="RefSeq" id="XP_007840803.1">
    <property type="nucleotide sequence ID" value="XM_007842612.1"/>
</dbReference>
<dbReference type="STRING" id="1229662.W3WJR4"/>
<evidence type="ECO:0000256" key="1">
    <source>
        <dbReference type="ARBA" id="ARBA00007119"/>
    </source>
</evidence>
<dbReference type="KEGG" id="pfy:PFICI_14031"/>
<organism evidence="6 7">
    <name type="scientific">Pestalotiopsis fici (strain W106-1 / CGMCC3.15140)</name>
    <dbReference type="NCBI Taxonomy" id="1229662"/>
    <lineage>
        <taxon>Eukaryota</taxon>
        <taxon>Fungi</taxon>
        <taxon>Dikarya</taxon>
        <taxon>Ascomycota</taxon>
        <taxon>Pezizomycotina</taxon>
        <taxon>Sordariomycetes</taxon>
        <taxon>Xylariomycetidae</taxon>
        <taxon>Amphisphaeriales</taxon>
        <taxon>Sporocadaceae</taxon>
        <taxon>Pestalotiopsis</taxon>
    </lineage>
</organism>
<keyword evidence="3 4" id="KW-0408">Iron</keyword>
<evidence type="ECO:0000256" key="3">
    <source>
        <dbReference type="ARBA" id="ARBA00023004"/>
    </source>
</evidence>
<keyword evidence="7" id="KW-1185">Reference proteome</keyword>
<dbReference type="Proteomes" id="UP000030651">
    <property type="component" value="Unassembled WGS sequence"/>
</dbReference>
<evidence type="ECO:0000313" key="7">
    <source>
        <dbReference type="Proteomes" id="UP000030651"/>
    </source>
</evidence>
<dbReference type="PROSITE" id="PS00876">
    <property type="entry name" value="IDO_1"/>
    <property type="match status" value="1"/>
</dbReference>
<dbReference type="GO" id="GO:0033754">
    <property type="term" value="F:indoleamine 2,3-dioxygenase activity"/>
    <property type="evidence" value="ECO:0007669"/>
    <property type="project" value="TreeGrafter"/>
</dbReference>
<keyword evidence="4" id="KW-0349">Heme</keyword>
<dbReference type="PANTHER" id="PTHR28657">
    <property type="entry name" value="INDOLEAMINE 2,3-DIOXYGENASE"/>
    <property type="match status" value="1"/>
</dbReference>
<dbReference type="Gene3D" id="1.20.58.480">
    <property type="match status" value="1"/>
</dbReference>
<evidence type="ECO:0000313" key="6">
    <source>
        <dbReference type="EMBL" id="ETS74165.1"/>
    </source>
</evidence>
<dbReference type="InParanoid" id="W3WJR4"/>
<dbReference type="AlphaFoldDB" id="W3WJR4"/>
<name>W3WJR4_PESFW</name>
<dbReference type="SUPFAM" id="SSF140959">
    <property type="entry name" value="Indolic compounds 2,3-dioxygenase-like"/>
    <property type="match status" value="1"/>
</dbReference>
<proteinExistence type="inferred from homology"/>
<keyword evidence="2 4" id="KW-0479">Metal-binding</keyword>
<dbReference type="OMA" id="WHQYSGG"/>
<dbReference type="Pfam" id="PF01231">
    <property type="entry name" value="IDO"/>
    <property type="match status" value="1"/>
</dbReference>
<dbReference type="GO" id="GO:0019441">
    <property type="term" value="P:L-tryptophan catabolic process to kynurenine"/>
    <property type="evidence" value="ECO:0007669"/>
    <property type="project" value="InterPro"/>
</dbReference>
<dbReference type="PANTHER" id="PTHR28657:SF10">
    <property type="entry name" value="INDOLEAMINE 2,3-DIOXYGENASE"/>
    <property type="match status" value="1"/>
</dbReference>
<accession>W3WJR4</accession>